<evidence type="ECO:0000313" key="2">
    <source>
        <dbReference type="Proteomes" id="UP000199506"/>
    </source>
</evidence>
<proteinExistence type="predicted"/>
<name>A0A1H7KH62_9EURY</name>
<dbReference type="Proteomes" id="UP000199506">
    <property type="component" value="Unassembled WGS sequence"/>
</dbReference>
<dbReference type="InterPro" id="IPR009702">
    <property type="entry name" value="DUF1284"/>
</dbReference>
<protein>
    <recommendedName>
        <fullName evidence="3">DUF1284 domain-containing protein</fullName>
    </recommendedName>
</protein>
<gene>
    <name evidence="1" type="ORF">SAMN05216439_1574</name>
</gene>
<reference evidence="1 2" key="1">
    <citation type="submission" date="2016-10" db="EMBL/GenBank/DDBJ databases">
        <authorList>
            <person name="de Groot N.N."/>
        </authorList>
    </citation>
    <scope>NUCLEOTIDE SEQUENCE [LARGE SCALE GENOMIC DNA]</scope>
    <source>
        <strain evidence="1 2">DSM 11978</strain>
    </source>
</reference>
<organism evidence="1 2">
    <name type="scientific">Methanobrevibacter gottschalkii</name>
    <dbReference type="NCBI Taxonomy" id="190974"/>
    <lineage>
        <taxon>Archaea</taxon>
        <taxon>Methanobacteriati</taxon>
        <taxon>Methanobacteriota</taxon>
        <taxon>Methanomada group</taxon>
        <taxon>Methanobacteria</taxon>
        <taxon>Methanobacteriales</taxon>
        <taxon>Methanobacteriaceae</taxon>
        <taxon>Methanobrevibacter</taxon>
    </lineage>
</organism>
<dbReference type="RefSeq" id="WP_091699346.1">
    <property type="nucleotide sequence ID" value="NZ_FOAK01000006.1"/>
</dbReference>
<dbReference type="OrthoDB" id="50358at2157"/>
<dbReference type="EMBL" id="FOAK01000006">
    <property type="protein sequence ID" value="SEK85816.1"/>
    <property type="molecule type" value="Genomic_DNA"/>
</dbReference>
<dbReference type="AlphaFoldDB" id="A0A1H7KH62"/>
<sequence length="132" mass="15519">MKLILRGHHLLCLKGFQGYGYDEKFTKNMTDINSKRKSPETVIKLTNSPDNICKACPNLRNNICENEAQNDRIVLMDNQVLEKLDSSKEYNSVELFKRIEHIFNTKESVCEICFNCIWHEKCLFYQKIGKRI</sequence>
<evidence type="ECO:0008006" key="3">
    <source>
        <dbReference type="Google" id="ProtNLM"/>
    </source>
</evidence>
<dbReference type="STRING" id="190974.SAMN05216439_1574"/>
<evidence type="ECO:0000313" key="1">
    <source>
        <dbReference type="EMBL" id="SEK85816.1"/>
    </source>
</evidence>
<dbReference type="Pfam" id="PF06935">
    <property type="entry name" value="DUF1284"/>
    <property type="match status" value="1"/>
</dbReference>
<accession>A0A1H7KH62</accession>